<evidence type="ECO:0000313" key="4">
    <source>
        <dbReference type="EMBL" id="CAG6476001.1"/>
    </source>
</evidence>
<feature type="chain" id="PRO_5036260425" evidence="3">
    <location>
        <begin position="20"/>
        <end position="243"/>
    </location>
</feature>
<name>A0A8D8BQL6_CULPI</name>
<protein>
    <submittedName>
        <fullName evidence="4">(northern house mosquito) hypothetical protein</fullName>
    </submittedName>
</protein>
<feature type="region of interest" description="Disordered" evidence="1">
    <location>
        <begin position="40"/>
        <end position="62"/>
    </location>
</feature>
<keyword evidence="2" id="KW-1133">Transmembrane helix</keyword>
<dbReference type="AlphaFoldDB" id="A0A8D8BQL6"/>
<evidence type="ECO:0000256" key="1">
    <source>
        <dbReference type="SAM" id="MobiDB-lite"/>
    </source>
</evidence>
<feature type="transmembrane region" description="Helical" evidence="2">
    <location>
        <begin position="182"/>
        <end position="204"/>
    </location>
</feature>
<organism evidence="4">
    <name type="scientific">Culex pipiens</name>
    <name type="common">House mosquito</name>
    <dbReference type="NCBI Taxonomy" id="7175"/>
    <lineage>
        <taxon>Eukaryota</taxon>
        <taxon>Metazoa</taxon>
        <taxon>Ecdysozoa</taxon>
        <taxon>Arthropoda</taxon>
        <taxon>Hexapoda</taxon>
        <taxon>Insecta</taxon>
        <taxon>Pterygota</taxon>
        <taxon>Neoptera</taxon>
        <taxon>Endopterygota</taxon>
        <taxon>Diptera</taxon>
        <taxon>Nematocera</taxon>
        <taxon>Culicoidea</taxon>
        <taxon>Culicidae</taxon>
        <taxon>Culicinae</taxon>
        <taxon>Culicini</taxon>
        <taxon>Culex</taxon>
        <taxon>Culex</taxon>
    </lineage>
</organism>
<evidence type="ECO:0000256" key="3">
    <source>
        <dbReference type="SAM" id="SignalP"/>
    </source>
</evidence>
<proteinExistence type="predicted"/>
<keyword evidence="2" id="KW-0812">Transmembrane</keyword>
<feature type="signal peptide" evidence="3">
    <location>
        <begin position="1"/>
        <end position="19"/>
    </location>
</feature>
<keyword evidence="3" id="KW-0732">Signal</keyword>
<dbReference type="EMBL" id="HBUE01077781">
    <property type="protein sequence ID" value="CAG6476001.1"/>
    <property type="molecule type" value="Transcribed_RNA"/>
</dbReference>
<reference evidence="4" key="1">
    <citation type="submission" date="2021-05" db="EMBL/GenBank/DDBJ databases">
        <authorList>
            <person name="Alioto T."/>
            <person name="Alioto T."/>
            <person name="Gomez Garrido J."/>
        </authorList>
    </citation>
    <scope>NUCLEOTIDE SEQUENCE</scope>
</reference>
<feature type="transmembrane region" description="Helical" evidence="2">
    <location>
        <begin position="211"/>
        <end position="232"/>
    </location>
</feature>
<dbReference type="EMBL" id="HBUE01077783">
    <property type="protein sequence ID" value="CAG6476003.1"/>
    <property type="molecule type" value="Transcribed_RNA"/>
</dbReference>
<keyword evidence="2" id="KW-0472">Membrane</keyword>
<evidence type="ECO:0000256" key="2">
    <source>
        <dbReference type="SAM" id="Phobius"/>
    </source>
</evidence>
<sequence>MLQLVHLVLQNVILQLQLGYPLLMLEAVLINSVRVQPGIPHQNGDDRRYKHPHHDYRRPVNASPGNDRVFPNQLLALVVPTQVQLHWRHHRLQPDALGEVNLPLITCAGDPGLGTIAVAYHADAVRGASVVVVGVDASFTVGALLSMLLALLLLDGIILPGVTCSLLLDHFNAAGLLLDTNYLFYFFLLFLVCFVCFFFFFFGCTFRLRNVLFLFLVLHPTRAILLLGVHGLDRIGRSPGRTV</sequence>
<feature type="transmembrane region" description="Helical" evidence="2">
    <location>
        <begin position="139"/>
        <end position="162"/>
    </location>
</feature>
<accession>A0A8D8BQL6</accession>